<dbReference type="InterPro" id="IPR039422">
    <property type="entry name" value="MarR/SlyA-like"/>
</dbReference>
<comment type="caution">
    <text evidence="5">The sequence shown here is derived from an EMBL/GenBank/DDBJ whole genome shotgun (WGS) entry which is preliminary data.</text>
</comment>
<dbReference type="SUPFAM" id="SSF46785">
    <property type="entry name" value="Winged helix' DNA-binding domain"/>
    <property type="match status" value="1"/>
</dbReference>
<dbReference type="PANTHER" id="PTHR33164">
    <property type="entry name" value="TRANSCRIPTIONAL REGULATOR, MARR FAMILY"/>
    <property type="match status" value="1"/>
</dbReference>
<keyword evidence="2" id="KW-0238">DNA-binding</keyword>
<dbReference type="InterPro" id="IPR023187">
    <property type="entry name" value="Tscrpt_reg_MarR-type_CS"/>
</dbReference>
<dbReference type="InterPro" id="IPR000835">
    <property type="entry name" value="HTH_MarR-typ"/>
</dbReference>
<reference evidence="6" key="1">
    <citation type="journal article" date="2019" name="Int. J. Syst. Evol. Microbiol.">
        <title>The Global Catalogue of Microorganisms (GCM) 10K type strain sequencing project: providing services to taxonomists for standard genome sequencing and annotation.</title>
        <authorList>
            <consortium name="The Broad Institute Genomics Platform"/>
            <consortium name="The Broad Institute Genome Sequencing Center for Infectious Disease"/>
            <person name="Wu L."/>
            <person name="Ma J."/>
        </authorList>
    </citation>
    <scope>NUCLEOTIDE SEQUENCE [LARGE SCALE GENOMIC DNA]</scope>
    <source>
        <strain evidence="6">JCM 11882</strain>
    </source>
</reference>
<dbReference type="Gene3D" id="1.10.10.10">
    <property type="entry name" value="Winged helix-like DNA-binding domain superfamily/Winged helix DNA-binding domain"/>
    <property type="match status" value="1"/>
</dbReference>
<accession>A0ABV9PKX4</accession>
<keyword evidence="6" id="KW-1185">Reference proteome</keyword>
<dbReference type="InterPro" id="IPR036390">
    <property type="entry name" value="WH_DNA-bd_sf"/>
</dbReference>
<protein>
    <submittedName>
        <fullName evidence="5">MarR family winged helix-turn-helix transcriptional regulator</fullName>
    </submittedName>
</protein>
<evidence type="ECO:0000256" key="2">
    <source>
        <dbReference type="ARBA" id="ARBA00023125"/>
    </source>
</evidence>
<gene>
    <name evidence="5" type="ORF">ACFO7U_01870</name>
</gene>
<dbReference type="PROSITE" id="PS01117">
    <property type="entry name" value="HTH_MARR_1"/>
    <property type="match status" value="1"/>
</dbReference>
<proteinExistence type="predicted"/>
<dbReference type="RefSeq" id="WP_344989010.1">
    <property type="nucleotide sequence ID" value="NZ_BAABCD010000007.1"/>
</dbReference>
<keyword evidence="1" id="KW-0805">Transcription regulation</keyword>
<dbReference type="PROSITE" id="PS50995">
    <property type="entry name" value="HTH_MARR_2"/>
    <property type="match status" value="1"/>
</dbReference>
<name>A0ABV9PKX4_9ACTN</name>
<feature type="domain" description="HTH marR-type" evidence="4">
    <location>
        <begin position="19"/>
        <end position="153"/>
    </location>
</feature>
<evidence type="ECO:0000256" key="1">
    <source>
        <dbReference type="ARBA" id="ARBA00023015"/>
    </source>
</evidence>
<sequence>MTSSTDAAAAAPTPPTATSDELLKALILQGHRLHSAVSAVGAAHQLTADEWLILDALHSHDGLTMSQISALTPPSGASLTRAVDRLVTRSLVYRTPSLTDRRKVDVRISDLGRDLHGVVTADLADLTAELDAAMAEEALDPVAFAAVLNGLPGLA</sequence>
<evidence type="ECO:0000256" key="3">
    <source>
        <dbReference type="ARBA" id="ARBA00023163"/>
    </source>
</evidence>
<dbReference type="Pfam" id="PF12802">
    <property type="entry name" value="MarR_2"/>
    <property type="match status" value="1"/>
</dbReference>
<dbReference type="EMBL" id="JBHSHP010000007">
    <property type="protein sequence ID" value="MFC4753526.1"/>
    <property type="molecule type" value="Genomic_DNA"/>
</dbReference>
<organism evidence="5 6">
    <name type="scientific">Dietzia aurantiaca</name>
    <dbReference type="NCBI Taxonomy" id="983873"/>
    <lineage>
        <taxon>Bacteria</taxon>
        <taxon>Bacillati</taxon>
        <taxon>Actinomycetota</taxon>
        <taxon>Actinomycetes</taxon>
        <taxon>Mycobacteriales</taxon>
        <taxon>Dietziaceae</taxon>
        <taxon>Dietzia</taxon>
    </lineage>
</organism>
<evidence type="ECO:0000313" key="5">
    <source>
        <dbReference type="EMBL" id="MFC4753526.1"/>
    </source>
</evidence>
<dbReference type="InterPro" id="IPR036388">
    <property type="entry name" value="WH-like_DNA-bd_sf"/>
</dbReference>
<evidence type="ECO:0000259" key="4">
    <source>
        <dbReference type="PROSITE" id="PS50995"/>
    </source>
</evidence>
<keyword evidence="3" id="KW-0804">Transcription</keyword>
<evidence type="ECO:0000313" key="6">
    <source>
        <dbReference type="Proteomes" id="UP001595836"/>
    </source>
</evidence>
<dbReference type="PANTHER" id="PTHR33164:SF43">
    <property type="entry name" value="HTH-TYPE TRANSCRIPTIONAL REPRESSOR YETL"/>
    <property type="match status" value="1"/>
</dbReference>
<dbReference type="Proteomes" id="UP001595836">
    <property type="component" value="Unassembled WGS sequence"/>
</dbReference>
<dbReference type="SMART" id="SM00347">
    <property type="entry name" value="HTH_MARR"/>
    <property type="match status" value="1"/>
</dbReference>